<proteinExistence type="predicted"/>
<dbReference type="Proteomes" id="UP000663843">
    <property type="component" value="Unassembled WGS sequence"/>
</dbReference>
<reference evidence="4" key="1">
    <citation type="submission" date="2021-01" db="EMBL/GenBank/DDBJ databases">
        <authorList>
            <person name="Kaushik A."/>
        </authorList>
    </citation>
    <scope>NUCLEOTIDE SEQUENCE</scope>
    <source>
        <strain evidence="4">AG2-2IIIB</strain>
    </source>
</reference>
<evidence type="ECO:0000313" key="4">
    <source>
        <dbReference type="EMBL" id="CAE6408019.1"/>
    </source>
</evidence>
<dbReference type="InterPro" id="IPR020846">
    <property type="entry name" value="MFS_dom"/>
</dbReference>
<feature type="transmembrane region" description="Helical" evidence="2">
    <location>
        <begin position="46"/>
        <end position="68"/>
    </location>
</feature>
<feature type="transmembrane region" description="Helical" evidence="2">
    <location>
        <begin position="88"/>
        <end position="109"/>
    </location>
</feature>
<sequence>MRIWAAFMFTVSVTSLFFIKPRLPVTRPSGARNLSLISLIKNQHWSFVYSPLFICVASTIFIQALAYFPVSLYMSVYTTSLGLPPVDGTIVLAVFNLATTIGQIAFGYFSDLVPYHYIIIVSSVGASLSAYLLWGFAHNLGVIFAFVVVFGTL</sequence>
<evidence type="ECO:0000256" key="2">
    <source>
        <dbReference type="SAM" id="Phobius"/>
    </source>
</evidence>
<evidence type="ECO:0000313" key="5">
    <source>
        <dbReference type="Proteomes" id="UP000663843"/>
    </source>
</evidence>
<dbReference type="EMBL" id="CAJMWT010001540">
    <property type="protein sequence ID" value="CAE6408019.1"/>
    <property type="molecule type" value="Genomic_DNA"/>
</dbReference>
<gene>
    <name evidence="4" type="ORF">RDB_LOCUS41613</name>
</gene>
<evidence type="ECO:0000259" key="3">
    <source>
        <dbReference type="PROSITE" id="PS50850"/>
    </source>
</evidence>
<dbReference type="PROSITE" id="PS50850">
    <property type="entry name" value="MFS"/>
    <property type="match status" value="1"/>
</dbReference>
<feature type="transmembrane region" description="Helical" evidence="2">
    <location>
        <begin position="130"/>
        <end position="150"/>
    </location>
</feature>
<dbReference type="InterPro" id="IPR036259">
    <property type="entry name" value="MFS_trans_sf"/>
</dbReference>
<accession>A0A8H2WVH5</accession>
<evidence type="ECO:0000256" key="1">
    <source>
        <dbReference type="ARBA" id="ARBA00004141"/>
    </source>
</evidence>
<feature type="non-terminal residue" evidence="4">
    <location>
        <position position="1"/>
    </location>
</feature>
<keyword evidence="2" id="KW-0812">Transmembrane</keyword>
<dbReference type="AlphaFoldDB" id="A0A8H2WVH5"/>
<dbReference type="SUPFAM" id="SSF103473">
    <property type="entry name" value="MFS general substrate transporter"/>
    <property type="match status" value="1"/>
</dbReference>
<comment type="caution">
    <text evidence="4">The sequence shown here is derived from an EMBL/GenBank/DDBJ whole genome shotgun (WGS) entry which is preliminary data.</text>
</comment>
<comment type="subcellular location">
    <subcellularLocation>
        <location evidence="1">Membrane</location>
        <topology evidence="1">Multi-pass membrane protein</topology>
    </subcellularLocation>
</comment>
<keyword evidence="2" id="KW-0472">Membrane</keyword>
<organism evidence="4 5">
    <name type="scientific">Rhizoctonia solani</name>
    <dbReference type="NCBI Taxonomy" id="456999"/>
    <lineage>
        <taxon>Eukaryota</taxon>
        <taxon>Fungi</taxon>
        <taxon>Dikarya</taxon>
        <taxon>Basidiomycota</taxon>
        <taxon>Agaricomycotina</taxon>
        <taxon>Agaricomycetes</taxon>
        <taxon>Cantharellales</taxon>
        <taxon>Ceratobasidiaceae</taxon>
        <taxon>Rhizoctonia</taxon>
    </lineage>
</organism>
<protein>
    <recommendedName>
        <fullName evidence="3">Major facilitator superfamily (MFS) profile domain-containing protein</fullName>
    </recommendedName>
</protein>
<dbReference type="GO" id="GO:0016020">
    <property type="term" value="C:membrane"/>
    <property type="evidence" value="ECO:0007669"/>
    <property type="project" value="UniProtKB-SubCell"/>
</dbReference>
<dbReference type="GO" id="GO:0022857">
    <property type="term" value="F:transmembrane transporter activity"/>
    <property type="evidence" value="ECO:0007669"/>
    <property type="project" value="InterPro"/>
</dbReference>
<name>A0A8H2WVH5_9AGAM</name>
<dbReference type="Gene3D" id="1.20.1250.20">
    <property type="entry name" value="MFS general substrate transporter like domains"/>
    <property type="match status" value="1"/>
</dbReference>
<keyword evidence="2" id="KW-1133">Transmembrane helix</keyword>
<feature type="domain" description="Major facilitator superfamily (MFS) profile" evidence="3">
    <location>
        <begin position="52"/>
        <end position="153"/>
    </location>
</feature>